<organism evidence="1 2">
    <name type="scientific">Methylobacterium cerastii</name>
    <dbReference type="NCBI Taxonomy" id="932741"/>
    <lineage>
        <taxon>Bacteria</taxon>
        <taxon>Pseudomonadati</taxon>
        <taxon>Pseudomonadota</taxon>
        <taxon>Alphaproteobacteria</taxon>
        <taxon>Hyphomicrobiales</taxon>
        <taxon>Methylobacteriaceae</taxon>
        <taxon>Methylobacterium</taxon>
    </lineage>
</organism>
<evidence type="ECO:0000313" key="1">
    <source>
        <dbReference type="EMBL" id="GJD42658.1"/>
    </source>
</evidence>
<dbReference type="Gene3D" id="3.60.21.10">
    <property type="match status" value="1"/>
</dbReference>
<gene>
    <name evidence="1" type="ORF">AFCDBAGC_0496</name>
</gene>
<proteinExistence type="predicted"/>
<name>A0ABQ4QBW0_9HYPH</name>
<evidence type="ECO:0000313" key="2">
    <source>
        <dbReference type="Proteomes" id="UP001055117"/>
    </source>
</evidence>
<dbReference type="EMBL" id="BPQG01000006">
    <property type="protein sequence ID" value="GJD42658.1"/>
    <property type="molecule type" value="Genomic_DNA"/>
</dbReference>
<reference evidence="1 2" key="1">
    <citation type="journal article" date="2021" name="Front. Microbiol.">
        <title>Comprehensive Comparative Genomics and Phenotyping of Methylobacterium Species.</title>
        <authorList>
            <person name="Alessa O."/>
            <person name="Ogura Y."/>
            <person name="Fujitani Y."/>
            <person name="Takami H."/>
            <person name="Hayashi T."/>
            <person name="Sahin N."/>
            <person name="Tani A."/>
        </authorList>
    </citation>
    <scope>NUCLEOTIDE SEQUENCE [LARGE SCALE GENOMIC DNA]</scope>
    <source>
        <strain evidence="1 2">DSM 23679</strain>
    </source>
</reference>
<protein>
    <recommendedName>
        <fullName evidence="3">Metallophosphoesterase</fullName>
    </recommendedName>
</protein>
<sequence length="176" mass="19078">MAVYFTSDTHFGDPRILRLDRRPFADLATHDAALIANWNRVVGADDSVWHLGDFALGPPRERVHAILAGLHGVKHLIVGNNDGPDTLDAPGWASIAHYAEIAVEGRGLVLCHYAFRTWNGIGRGVLNLHGHSHGQLRTAPKQYDVGVDAQGFVPVDLAAILISRRSRSAAKAEPSV</sequence>
<dbReference type="SUPFAM" id="SSF56300">
    <property type="entry name" value="Metallo-dependent phosphatases"/>
    <property type="match status" value="1"/>
</dbReference>
<keyword evidence="2" id="KW-1185">Reference proteome</keyword>
<dbReference type="Proteomes" id="UP001055117">
    <property type="component" value="Unassembled WGS sequence"/>
</dbReference>
<dbReference type="RefSeq" id="WP_147763861.1">
    <property type="nucleotide sequence ID" value="NZ_BPQG01000006.1"/>
</dbReference>
<accession>A0ABQ4QBW0</accession>
<dbReference type="InterPro" id="IPR029052">
    <property type="entry name" value="Metallo-depent_PP-like"/>
</dbReference>
<evidence type="ECO:0008006" key="3">
    <source>
        <dbReference type="Google" id="ProtNLM"/>
    </source>
</evidence>
<comment type="caution">
    <text evidence="1">The sequence shown here is derived from an EMBL/GenBank/DDBJ whole genome shotgun (WGS) entry which is preliminary data.</text>
</comment>